<organism evidence="1 2">
    <name type="scientific">Dryococelus australis</name>
    <dbReference type="NCBI Taxonomy" id="614101"/>
    <lineage>
        <taxon>Eukaryota</taxon>
        <taxon>Metazoa</taxon>
        <taxon>Ecdysozoa</taxon>
        <taxon>Arthropoda</taxon>
        <taxon>Hexapoda</taxon>
        <taxon>Insecta</taxon>
        <taxon>Pterygota</taxon>
        <taxon>Neoptera</taxon>
        <taxon>Polyneoptera</taxon>
        <taxon>Phasmatodea</taxon>
        <taxon>Verophasmatodea</taxon>
        <taxon>Anareolatae</taxon>
        <taxon>Phasmatidae</taxon>
        <taxon>Eurycanthinae</taxon>
        <taxon>Dryococelus</taxon>
    </lineage>
</organism>
<proteinExistence type="predicted"/>
<dbReference type="Proteomes" id="UP001159363">
    <property type="component" value="Chromosome 7"/>
</dbReference>
<protein>
    <submittedName>
        <fullName evidence="1">Uncharacterized protein</fullName>
    </submittedName>
</protein>
<evidence type="ECO:0000313" key="2">
    <source>
        <dbReference type="Proteomes" id="UP001159363"/>
    </source>
</evidence>
<reference evidence="1 2" key="1">
    <citation type="submission" date="2023-02" db="EMBL/GenBank/DDBJ databases">
        <title>LHISI_Scaffold_Assembly.</title>
        <authorList>
            <person name="Stuart O.P."/>
            <person name="Cleave R."/>
            <person name="Magrath M.J.L."/>
            <person name="Mikheyev A.S."/>
        </authorList>
    </citation>
    <scope>NUCLEOTIDE SEQUENCE [LARGE SCALE GENOMIC DNA]</scope>
    <source>
        <strain evidence="1">Daus_M_001</strain>
        <tissue evidence="1">Leg muscle</tissue>
    </source>
</reference>
<gene>
    <name evidence="1" type="ORF">PR048_021532</name>
</gene>
<accession>A0ABQ9GYG6</accession>
<sequence>MKRRKEILFRYSHAIVSLVRPRSFVSPLLRSLGLLLYRKYSSRNLLEISVIYHPHPNVLQTSFCQFVFDNTDFNGSTIDGMNTFHTIGGIKCITPGSMVENETEMTKDIGKLGYVPLQVFENTVTGLGNATMEDLQYLNPLTEDVPFKCRRHIMDVHRMVRSPRGPRMERVYALYVKRQVIPLPFINSPPTNYGTIYTVLQFVADECPLYLKCREIVEAFPKASQLSSCIVRLGGFHLLMPYSGCIGYIMAGSGLKELLCSNCPSIGITF</sequence>
<keyword evidence="2" id="KW-1185">Reference proteome</keyword>
<name>A0ABQ9GYG6_9NEOP</name>
<dbReference type="EMBL" id="JARBHB010000008">
    <property type="protein sequence ID" value="KAJ8877080.1"/>
    <property type="molecule type" value="Genomic_DNA"/>
</dbReference>
<evidence type="ECO:0000313" key="1">
    <source>
        <dbReference type="EMBL" id="KAJ8877080.1"/>
    </source>
</evidence>
<comment type="caution">
    <text evidence="1">The sequence shown here is derived from an EMBL/GenBank/DDBJ whole genome shotgun (WGS) entry which is preliminary data.</text>
</comment>